<evidence type="ECO:0000313" key="3">
    <source>
        <dbReference type="Proteomes" id="UP001162480"/>
    </source>
</evidence>
<evidence type="ECO:0000256" key="1">
    <source>
        <dbReference type="SAM" id="MobiDB-lite"/>
    </source>
</evidence>
<dbReference type="Gene3D" id="3.30.160.60">
    <property type="entry name" value="Classic Zinc Finger"/>
    <property type="match status" value="1"/>
</dbReference>
<accession>A0AA36BZG1</accession>
<proteinExistence type="predicted"/>
<evidence type="ECO:0000313" key="2">
    <source>
        <dbReference type="EMBL" id="CAI9743478.1"/>
    </source>
</evidence>
<reference evidence="2" key="1">
    <citation type="submission" date="2023-08" db="EMBL/GenBank/DDBJ databases">
        <authorList>
            <person name="Alioto T."/>
            <person name="Alioto T."/>
            <person name="Gomez Garrido J."/>
        </authorList>
    </citation>
    <scope>NUCLEOTIDE SEQUENCE</scope>
</reference>
<dbReference type="InterPro" id="IPR036236">
    <property type="entry name" value="Znf_C2H2_sf"/>
</dbReference>
<dbReference type="SUPFAM" id="SSF57667">
    <property type="entry name" value="beta-beta-alpha zinc fingers"/>
    <property type="match status" value="1"/>
</dbReference>
<protein>
    <submittedName>
        <fullName evidence="2">---NA</fullName>
    </submittedName>
</protein>
<feature type="compositionally biased region" description="Basic and acidic residues" evidence="1">
    <location>
        <begin position="25"/>
        <end position="48"/>
    </location>
</feature>
<keyword evidence="3" id="KW-1185">Reference proteome</keyword>
<organism evidence="2 3">
    <name type="scientific">Octopus vulgaris</name>
    <name type="common">Common octopus</name>
    <dbReference type="NCBI Taxonomy" id="6645"/>
    <lineage>
        <taxon>Eukaryota</taxon>
        <taxon>Metazoa</taxon>
        <taxon>Spiralia</taxon>
        <taxon>Lophotrochozoa</taxon>
        <taxon>Mollusca</taxon>
        <taxon>Cephalopoda</taxon>
        <taxon>Coleoidea</taxon>
        <taxon>Octopodiformes</taxon>
        <taxon>Octopoda</taxon>
        <taxon>Incirrata</taxon>
        <taxon>Octopodidae</taxon>
        <taxon>Octopus</taxon>
    </lineage>
</organism>
<gene>
    <name evidence="2" type="ORF">OCTVUL_1B000506</name>
</gene>
<dbReference type="AlphaFoldDB" id="A0AA36BZG1"/>
<dbReference type="Proteomes" id="UP001162480">
    <property type="component" value="Chromosome 29"/>
</dbReference>
<sequence length="98" mass="11506">MYENYSIVEKKALAILVRKCNKEYDSETERMKGETHRDAERKRHDPDIPKQGYLPKSVLLFYSNLSGVKNSDRITDSAVKCSHTWEKPYRCDICDKSF</sequence>
<dbReference type="EMBL" id="OX597842">
    <property type="protein sequence ID" value="CAI9743478.1"/>
    <property type="molecule type" value="Genomic_DNA"/>
</dbReference>
<name>A0AA36BZG1_OCTVU</name>
<feature type="region of interest" description="Disordered" evidence="1">
    <location>
        <begin position="25"/>
        <end position="51"/>
    </location>
</feature>